<dbReference type="Gramene" id="TRITD3Bv1G195060.1">
    <property type="protein sequence ID" value="TRITD3Bv1G195060.1"/>
    <property type="gene ID" value="TRITD3Bv1G195060"/>
</dbReference>
<keyword evidence="4 13" id="KW-0812">Transmembrane</keyword>
<dbReference type="PROSITE" id="PS50089">
    <property type="entry name" value="ZF_RING_2"/>
    <property type="match status" value="1"/>
</dbReference>
<keyword evidence="9 13" id="KW-1133">Transmembrane helix</keyword>
<feature type="transmembrane region" description="Helical" evidence="13">
    <location>
        <begin position="6"/>
        <end position="26"/>
    </location>
</feature>
<evidence type="ECO:0000256" key="9">
    <source>
        <dbReference type="ARBA" id="ARBA00022989"/>
    </source>
</evidence>
<dbReference type="InterPro" id="IPR013083">
    <property type="entry name" value="Znf_RING/FYVE/PHD"/>
</dbReference>
<evidence type="ECO:0000256" key="3">
    <source>
        <dbReference type="ARBA" id="ARBA00022679"/>
    </source>
</evidence>
<evidence type="ECO:0000313" key="16">
    <source>
        <dbReference type="Proteomes" id="UP000324705"/>
    </source>
</evidence>
<evidence type="ECO:0000256" key="8">
    <source>
        <dbReference type="ARBA" id="ARBA00022833"/>
    </source>
</evidence>
<keyword evidence="8" id="KW-0862">Zinc</keyword>
<dbReference type="GO" id="GO:0016020">
    <property type="term" value="C:membrane"/>
    <property type="evidence" value="ECO:0007669"/>
    <property type="project" value="UniProtKB-SubCell"/>
</dbReference>
<keyword evidence="3" id="KW-0808">Transferase</keyword>
<protein>
    <recommendedName>
        <fullName evidence="14">RING-type domain-containing protein</fullName>
    </recommendedName>
</protein>
<comment type="similarity">
    <text evidence="11">Belongs to the RING-type zinc finger family. ATL subfamily.</text>
</comment>
<keyword evidence="6 12" id="KW-0863">Zinc-finger</keyword>
<name>A0A9R1QPL6_TRITD</name>
<dbReference type="Proteomes" id="UP000324705">
    <property type="component" value="Chromosome 3B"/>
</dbReference>
<evidence type="ECO:0000256" key="4">
    <source>
        <dbReference type="ARBA" id="ARBA00022692"/>
    </source>
</evidence>
<keyword evidence="5" id="KW-0479">Metal-binding</keyword>
<accession>A0A9R1QPL6</accession>
<evidence type="ECO:0000256" key="12">
    <source>
        <dbReference type="PROSITE-ProRule" id="PRU00175"/>
    </source>
</evidence>
<evidence type="ECO:0000259" key="14">
    <source>
        <dbReference type="PROSITE" id="PS50089"/>
    </source>
</evidence>
<dbReference type="PANTHER" id="PTHR45768">
    <property type="entry name" value="E3 UBIQUITIN-PROTEIN LIGASE RNF13-LIKE"/>
    <property type="match status" value="1"/>
</dbReference>
<evidence type="ECO:0000256" key="11">
    <source>
        <dbReference type="ARBA" id="ARBA00024209"/>
    </source>
</evidence>
<evidence type="ECO:0000256" key="13">
    <source>
        <dbReference type="SAM" id="Phobius"/>
    </source>
</evidence>
<keyword evidence="16" id="KW-1185">Reference proteome</keyword>
<evidence type="ECO:0000256" key="2">
    <source>
        <dbReference type="ARBA" id="ARBA00004906"/>
    </source>
</evidence>
<feature type="domain" description="RING-type" evidence="14">
    <location>
        <begin position="91"/>
        <end position="134"/>
    </location>
</feature>
<evidence type="ECO:0000313" key="15">
    <source>
        <dbReference type="EMBL" id="VAH81290.1"/>
    </source>
</evidence>
<dbReference type="Gene3D" id="3.30.40.10">
    <property type="entry name" value="Zinc/RING finger domain, C3HC4 (zinc finger)"/>
    <property type="match status" value="1"/>
</dbReference>
<dbReference type="SUPFAM" id="SSF57850">
    <property type="entry name" value="RING/U-box"/>
    <property type="match status" value="1"/>
</dbReference>
<sequence length="149" mass="15476">MVDSGVAIALGVVGFLVVVLAIAWAVRCAVARRHAEEAKEAVGVGAGLLDKEAVGVGAGLLDKEAVGVGAGLLDKEAVVVDVETKREEPLCAICKGPLAVGGGRCRRLRACGHVYHAECVDLWLQRKPICPLCRASVVLSRTDIVDAIV</sequence>
<comment type="pathway">
    <text evidence="2">Protein modification; protein ubiquitination.</text>
</comment>
<evidence type="ECO:0000256" key="10">
    <source>
        <dbReference type="ARBA" id="ARBA00023136"/>
    </source>
</evidence>
<dbReference type="Pfam" id="PF13639">
    <property type="entry name" value="zf-RING_2"/>
    <property type="match status" value="1"/>
</dbReference>
<proteinExistence type="inferred from homology"/>
<dbReference type="PANTHER" id="PTHR45768:SF18">
    <property type="entry name" value="RING-H2 FINGER PROTEIN ATL47-RELATED"/>
    <property type="match status" value="1"/>
</dbReference>
<evidence type="ECO:0000256" key="7">
    <source>
        <dbReference type="ARBA" id="ARBA00022786"/>
    </source>
</evidence>
<dbReference type="GO" id="GO:0016740">
    <property type="term" value="F:transferase activity"/>
    <property type="evidence" value="ECO:0007669"/>
    <property type="project" value="UniProtKB-KW"/>
</dbReference>
<keyword evidence="10 13" id="KW-0472">Membrane</keyword>
<dbReference type="SMART" id="SM00184">
    <property type="entry name" value="RING"/>
    <property type="match status" value="1"/>
</dbReference>
<evidence type="ECO:0000256" key="1">
    <source>
        <dbReference type="ARBA" id="ARBA00004167"/>
    </source>
</evidence>
<organism evidence="15 16">
    <name type="scientific">Triticum turgidum subsp. durum</name>
    <name type="common">Durum wheat</name>
    <name type="synonym">Triticum durum</name>
    <dbReference type="NCBI Taxonomy" id="4567"/>
    <lineage>
        <taxon>Eukaryota</taxon>
        <taxon>Viridiplantae</taxon>
        <taxon>Streptophyta</taxon>
        <taxon>Embryophyta</taxon>
        <taxon>Tracheophyta</taxon>
        <taxon>Spermatophyta</taxon>
        <taxon>Magnoliopsida</taxon>
        <taxon>Liliopsida</taxon>
        <taxon>Poales</taxon>
        <taxon>Poaceae</taxon>
        <taxon>BOP clade</taxon>
        <taxon>Pooideae</taxon>
        <taxon>Triticodae</taxon>
        <taxon>Triticeae</taxon>
        <taxon>Triticinae</taxon>
        <taxon>Triticum</taxon>
    </lineage>
</organism>
<gene>
    <name evidence="15" type="ORF">TRITD_3Bv1G195060</name>
</gene>
<comment type="subcellular location">
    <subcellularLocation>
        <location evidence="1">Membrane</location>
        <topology evidence="1">Single-pass membrane protein</topology>
    </subcellularLocation>
</comment>
<evidence type="ECO:0000256" key="5">
    <source>
        <dbReference type="ARBA" id="ARBA00022723"/>
    </source>
</evidence>
<dbReference type="GO" id="GO:0008270">
    <property type="term" value="F:zinc ion binding"/>
    <property type="evidence" value="ECO:0007669"/>
    <property type="project" value="UniProtKB-KW"/>
</dbReference>
<dbReference type="AlphaFoldDB" id="A0A9R1QPL6"/>
<dbReference type="EMBL" id="LT934116">
    <property type="protein sequence ID" value="VAH81290.1"/>
    <property type="molecule type" value="Genomic_DNA"/>
</dbReference>
<keyword evidence="7" id="KW-0833">Ubl conjugation pathway</keyword>
<dbReference type="InterPro" id="IPR001841">
    <property type="entry name" value="Znf_RING"/>
</dbReference>
<reference evidence="15 16" key="1">
    <citation type="submission" date="2017-09" db="EMBL/GenBank/DDBJ databases">
        <authorList>
            <consortium name="International Durum Wheat Genome Sequencing Consortium (IDWGSC)"/>
            <person name="Milanesi L."/>
        </authorList>
    </citation>
    <scope>NUCLEOTIDE SEQUENCE [LARGE SCALE GENOMIC DNA]</scope>
    <source>
        <strain evidence="16">cv. Svevo</strain>
    </source>
</reference>
<evidence type="ECO:0000256" key="6">
    <source>
        <dbReference type="ARBA" id="ARBA00022771"/>
    </source>
</evidence>